<dbReference type="Pfam" id="PF13847">
    <property type="entry name" value="Methyltransf_31"/>
    <property type="match status" value="1"/>
</dbReference>
<evidence type="ECO:0000313" key="2">
    <source>
        <dbReference type="EMBL" id="OYQ34686.1"/>
    </source>
</evidence>
<dbReference type="InterPro" id="IPR029063">
    <property type="entry name" value="SAM-dependent_MTases_sf"/>
</dbReference>
<dbReference type="AlphaFoldDB" id="A0A255YZP4"/>
<protein>
    <submittedName>
        <fullName evidence="2">SAM-dependent methyltransferase</fullName>
    </submittedName>
</protein>
<proteinExistence type="predicted"/>
<dbReference type="Gene3D" id="3.40.50.150">
    <property type="entry name" value="Vaccinia Virus protein VP39"/>
    <property type="match status" value="1"/>
</dbReference>
<dbReference type="SUPFAM" id="SSF53335">
    <property type="entry name" value="S-adenosyl-L-methionine-dependent methyltransferases"/>
    <property type="match status" value="1"/>
</dbReference>
<name>A0A255YZP4_9FLAO</name>
<gene>
    <name evidence="2" type="ORF">CHU92_11625</name>
</gene>
<sequence length="206" mass="24803">MNIIDRFHNWRRKLRWNKQYRRGRWESLKTGKELTRYTTIIRYLTDYGKQNPSILDIGCGEGVLNEKLPKDYTYSYFLGIDFSKVSIEKAILKNFPNAEFQCRDIHNFNPERKFDVIVFNEVFYYIHEKERMNVLQKMISHLEDNGIIIASIYREAPHLWKFFDDTLENINFVTVRTEEELRYWQIGVYCKKGCKENITQMVGSSQ</sequence>
<keyword evidence="3" id="KW-1185">Reference proteome</keyword>
<evidence type="ECO:0000313" key="3">
    <source>
        <dbReference type="Proteomes" id="UP000216605"/>
    </source>
</evidence>
<keyword evidence="2" id="KW-0489">Methyltransferase</keyword>
<dbReference type="GO" id="GO:0032259">
    <property type="term" value="P:methylation"/>
    <property type="evidence" value="ECO:0007669"/>
    <property type="project" value="UniProtKB-KW"/>
</dbReference>
<keyword evidence="2" id="KW-0808">Transferase</keyword>
<dbReference type="InterPro" id="IPR025714">
    <property type="entry name" value="Methyltranfer_dom"/>
</dbReference>
<feature type="domain" description="Methyltransferase" evidence="1">
    <location>
        <begin position="51"/>
        <end position="157"/>
    </location>
</feature>
<dbReference type="EMBL" id="NOXV01000292">
    <property type="protein sequence ID" value="OYQ34686.1"/>
    <property type="molecule type" value="Genomic_DNA"/>
</dbReference>
<evidence type="ECO:0000259" key="1">
    <source>
        <dbReference type="Pfam" id="PF13847"/>
    </source>
</evidence>
<dbReference type="OrthoDB" id="9789123at2"/>
<organism evidence="2 3">
    <name type="scientific">Flavobacterium cyanobacteriorum</name>
    <dbReference type="NCBI Taxonomy" id="2022802"/>
    <lineage>
        <taxon>Bacteria</taxon>
        <taxon>Pseudomonadati</taxon>
        <taxon>Bacteroidota</taxon>
        <taxon>Flavobacteriia</taxon>
        <taxon>Flavobacteriales</taxon>
        <taxon>Flavobacteriaceae</taxon>
        <taxon>Flavobacterium</taxon>
    </lineage>
</organism>
<dbReference type="Proteomes" id="UP000216605">
    <property type="component" value="Unassembled WGS sequence"/>
</dbReference>
<dbReference type="RefSeq" id="WP_094415768.1">
    <property type="nucleotide sequence ID" value="NZ_NOXV01000292.1"/>
</dbReference>
<comment type="caution">
    <text evidence="2">The sequence shown here is derived from an EMBL/GenBank/DDBJ whole genome shotgun (WGS) entry which is preliminary data.</text>
</comment>
<dbReference type="CDD" id="cd02440">
    <property type="entry name" value="AdoMet_MTases"/>
    <property type="match status" value="1"/>
</dbReference>
<accession>A0A255YZP4</accession>
<reference evidence="2 3" key="1">
    <citation type="submission" date="2017-07" db="EMBL/GenBank/DDBJ databases">
        <title>Flavobacterium cyanobacteriorum sp. nov., isolated from cyanobacterial aggregates in a eutrophic lake.</title>
        <authorList>
            <person name="Cai H."/>
        </authorList>
    </citation>
    <scope>NUCLEOTIDE SEQUENCE [LARGE SCALE GENOMIC DNA]</scope>
    <source>
        <strain evidence="2 3">TH021</strain>
    </source>
</reference>
<dbReference type="GO" id="GO:0008168">
    <property type="term" value="F:methyltransferase activity"/>
    <property type="evidence" value="ECO:0007669"/>
    <property type="project" value="UniProtKB-KW"/>
</dbReference>
<dbReference type="PANTHER" id="PTHR43861">
    <property type="entry name" value="TRANS-ACONITATE 2-METHYLTRANSFERASE-RELATED"/>
    <property type="match status" value="1"/>
</dbReference>